<dbReference type="EMBL" id="GGEC01058086">
    <property type="protein sequence ID" value="MBX38570.1"/>
    <property type="molecule type" value="Transcribed_RNA"/>
</dbReference>
<organism evidence="1">
    <name type="scientific">Rhizophora mucronata</name>
    <name type="common">Asiatic mangrove</name>
    <dbReference type="NCBI Taxonomy" id="61149"/>
    <lineage>
        <taxon>Eukaryota</taxon>
        <taxon>Viridiplantae</taxon>
        <taxon>Streptophyta</taxon>
        <taxon>Embryophyta</taxon>
        <taxon>Tracheophyta</taxon>
        <taxon>Spermatophyta</taxon>
        <taxon>Magnoliopsida</taxon>
        <taxon>eudicotyledons</taxon>
        <taxon>Gunneridae</taxon>
        <taxon>Pentapetalae</taxon>
        <taxon>rosids</taxon>
        <taxon>fabids</taxon>
        <taxon>Malpighiales</taxon>
        <taxon>Rhizophoraceae</taxon>
        <taxon>Rhizophora</taxon>
    </lineage>
</organism>
<proteinExistence type="predicted"/>
<dbReference type="AlphaFoldDB" id="A0A2P2N7Z5"/>
<name>A0A2P2N7Z5_RHIMU</name>
<evidence type="ECO:0000313" key="1">
    <source>
        <dbReference type="EMBL" id="MBX38570.1"/>
    </source>
</evidence>
<protein>
    <submittedName>
        <fullName evidence="1">Uncharacterized protein</fullName>
    </submittedName>
</protein>
<sequence length="37" mass="4190">MVHSLIDLPGLCIPNKFHSLIQWIIPTTTSFSDHTLL</sequence>
<reference evidence="1" key="1">
    <citation type="submission" date="2018-02" db="EMBL/GenBank/DDBJ databases">
        <title>Rhizophora mucronata_Transcriptome.</title>
        <authorList>
            <person name="Meera S.P."/>
            <person name="Sreeshan A."/>
            <person name="Augustine A."/>
        </authorList>
    </citation>
    <scope>NUCLEOTIDE SEQUENCE</scope>
    <source>
        <tissue evidence="1">Leaf</tissue>
    </source>
</reference>
<accession>A0A2P2N7Z5</accession>